<sequence length="375" mass="43059">MSHSRYSYKDHDKNRNPIDAKENLRYDLSQTILECQSVAQTYNADDRLLGPRHLNTERFPESLPSRAISKRPGVHHSPHYRGFVSCGLGRTRSRTTCTQKHQQNSEHNESSLNHFLDFLNESDADSEPFSQRDTALQTRHKQSALFSERQDDEDIERILRLLEDTTFDTHSRRTPVLPGKTEGDCVNVNKMVPSVLSKVFSCPPTELDEMRNSGTLSETRRSCKAFSAVITSSNGGTYSVSSENPEMRNRLLSVSQPGSTQTGCDAPHNRTVRKNPLYKTELCRQYALDGTCRYGRKCQFAHGEHEKREPELHPQYKTKLCMNYQKDGHCRYGLLCNFVHGPNDPLQYLHNQGAQRELRKDNPLPQFNWISPFEK</sequence>
<keyword evidence="2" id="KW-0677">Repeat</keyword>
<comment type="caution">
    <text evidence="8">The sequence shown here is derived from an EMBL/GenBank/DDBJ whole genome shotgun (WGS) entry which is preliminary data.</text>
</comment>
<evidence type="ECO:0000256" key="5">
    <source>
        <dbReference type="PROSITE-ProRule" id="PRU00723"/>
    </source>
</evidence>
<dbReference type="FunFam" id="4.10.1000.10:FF:000018">
    <property type="entry name" value="Zinc finger protein"/>
    <property type="match status" value="1"/>
</dbReference>
<dbReference type="GO" id="GO:0003729">
    <property type="term" value="F:mRNA binding"/>
    <property type="evidence" value="ECO:0007669"/>
    <property type="project" value="InterPro"/>
</dbReference>
<accession>A0A2V3IN91</accession>
<dbReference type="SMART" id="SM00356">
    <property type="entry name" value="ZnF_C3H1"/>
    <property type="match status" value="2"/>
</dbReference>
<evidence type="ECO:0000256" key="2">
    <source>
        <dbReference type="ARBA" id="ARBA00022737"/>
    </source>
</evidence>
<protein>
    <submittedName>
        <fullName evidence="8">Zinc finger protein zfs1</fullName>
    </submittedName>
</protein>
<dbReference type="EMBL" id="NBIV01000121">
    <property type="protein sequence ID" value="PXF43545.1"/>
    <property type="molecule type" value="Genomic_DNA"/>
</dbReference>
<dbReference type="PANTHER" id="PTHR12547">
    <property type="entry name" value="CCCH ZINC FINGER/TIS11-RELATED"/>
    <property type="match status" value="1"/>
</dbReference>
<dbReference type="AlphaFoldDB" id="A0A2V3IN91"/>
<dbReference type="Gene3D" id="4.10.1000.10">
    <property type="entry name" value="Zinc finger, CCCH-type"/>
    <property type="match status" value="2"/>
</dbReference>
<keyword evidence="9" id="KW-1185">Reference proteome</keyword>
<dbReference type="Proteomes" id="UP000247409">
    <property type="component" value="Unassembled WGS sequence"/>
</dbReference>
<dbReference type="FunFam" id="4.10.1000.10:FF:000001">
    <property type="entry name" value="zinc finger CCCH domain-containing protein 15-like"/>
    <property type="match status" value="1"/>
</dbReference>
<gene>
    <name evidence="8" type="ORF">BWQ96_06722</name>
</gene>
<feature type="zinc finger region" description="C3H1-type" evidence="5">
    <location>
        <begin position="315"/>
        <end position="343"/>
    </location>
</feature>
<dbReference type="OrthoDB" id="410307at2759"/>
<feature type="region of interest" description="Disordered" evidence="6">
    <location>
        <begin position="1"/>
        <end position="21"/>
    </location>
</feature>
<dbReference type="GO" id="GO:0010468">
    <property type="term" value="P:regulation of gene expression"/>
    <property type="evidence" value="ECO:0007669"/>
    <property type="project" value="UniProtKB-ARBA"/>
</dbReference>
<feature type="domain" description="C3H1-type" evidence="7">
    <location>
        <begin position="315"/>
        <end position="343"/>
    </location>
</feature>
<dbReference type="SUPFAM" id="SSF90229">
    <property type="entry name" value="CCCH zinc finger"/>
    <property type="match status" value="2"/>
</dbReference>
<keyword evidence="4 5" id="KW-0862">Zinc</keyword>
<organism evidence="8 9">
    <name type="scientific">Gracilariopsis chorda</name>
    <dbReference type="NCBI Taxonomy" id="448386"/>
    <lineage>
        <taxon>Eukaryota</taxon>
        <taxon>Rhodophyta</taxon>
        <taxon>Florideophyceae</taxon>
        <taxon>Rhodymeniophycidae</taxon>
        <taxon>Gracilariales</taxon>
        <taxon>Gracilariaceae</taxon>
        <taxon>Gracilariopsis</taxon>
    </lineage>
</organism>
<dbReference type="Pfam" id="PF00642">
    <property type="entry name" value="zf-CCCH"/>
    <property type="match status" value="2"/>
</dbReference>
<dbReference type="InterPro" id="IPR000571">
    <property type="entry name" value="Znf_CCCH"/>
</dbReference>
<evidence type="ECO:0000313" key="8">
    <source>
        <dbReference type="EMBL" id="PXF43545.1"/>
    </source>
</evidence>
<evidence type="ECO:0000259" key="7">
    <source>
        <dbReference type="PROSITE" id="PS50103"/>
    </source>
</evidence>
<evidence type="ECO:0000256" key="6">
    <source>
        <dbReference type="SAM" id="MobiDB-lite"/>
    </source>
</evidence>
<keyword evidence="3 5" id="KW-0863">Zinc-finger</keyword>
<evidence type="ECO:0000313" key="9">
    <source>
        <dbReference type="Proteomes" id="UP000247409"/>
    </source>
</evidence>
<dbReference type="PROSITE" id="PS50103">
    <property type="entry name" value="ZF_C3H1"/>
    <property type="match status" value="2"/>
</dbReference>
<name>A0A2V3IN91_9FLOR</name>
<feature type="domain" description="C3H1-type" evidence="7">
    <location>
        <begin position="277"/>
        <end position="305"/>
    </location>
</feature>
<keyword evidence="1 5" id="KW-0479">Metal-binding</keyword>
<evidence type="ECO:0000256" key="3">
    <source>
        <dbReference type="ARBA" id="ARBA00022771"/>
    </source>
</evidence>
<evidence type="ECO:0000256" key="4">
    <source>
        <dbReference type="ARBA" id="ARBA00022833"/>
    </source>
</evidence>
<dbReference type="PANTHER" id="PTHR12547:SF166">
    <property type="entry name" value="CHROMOSOME UNDETERMINED SCAFFOLD_21, WHOLE GENOME SHOTGUN SEQUENCE"/>
    <property type="match status" value="1"/>
</dbReference>
<reference evidence="8 9" key="1">
    <citation type="journal article" date="2018" name="Mol. Biol. Evol.">
        <title>Analysis of the draft genome of the red seaweed Gracilariopsis chorda provides insights into genome size evolution in Rhodophyta.</title>
        <authorList>
            <person name="Lee J."/>
            <person name="Yang E.C."/>
            <person name="Graf L."/>
            <person name="Yang J.H."/>
            <person name="Qiu H."/>
            <person name="Zel Zion U."/>
            <person name="Chan C.X."/>
            <person name="Stephens T.G."/>
            <person name="Weber A.P.M."/>
            <person name="Boo G.H."/>
            <person name="Boo S.M."/>
            <person name="Kim K.M."/>
            <person name="Shin Y."/>
            <person name="Jung M."/>
            <person name="Lee S.J."/>
            <person name="Yim H.S."/>
            <person name="Lee J.H."/>
            <person name="Bhattacharya D."/>
            <person name="Yoon H.S."/>
        </authorList>
    </citation>
    <scope>NUCLEOTIDE SEQUENCE [LARGE SCALE GENOMIC DNA]</scope>
    <source>
        <strain evidence="8 9">SKKU-2015</strain>
        <tissue evidence="8">Whole body</tissue>
    </source>
</reference>
<feature type="zinc finger region" description="C3H1-type" evidence="5">
    <location>
        <begin position="277"/>
        <end position="305"/>
    </location>
</feature>
<dbReference type="InterPro" id="IPR036855">
    <property type="entry name" value="Znf_CCCH_sf"/>
</dbReference>
<dbReference type="InterPro" id="IPR045877">
    <property type="entry name" value="ZFP36-like"/>
</dbReference>
<proteinExistence type="predicted"/>
<feature type="compositionally biased region" description="Basic and acidic residues" evidence="6">
    <location>
        <begin position="7"/>
        <end position="21"/>
    </location>
</feature>
<dbReference type="GO" id="GO:0008270">
    <property type="term" value="F:zinc ion binding"/>
    <property type="evidence" value="ECO:0007669"/>
    <property type="project" value="UniProtKB-KW"/>
</dbReference>
<evidence type="ECO:0000256" key="1">
    <source>
        <dbReference type="ARBA" id="ARBA00022723"/>
    </source>
</evidence>
<dbReference type="STRING" id="448386.A0A2V3IN91"/>